<dbReference type="Pfam" id="PF08625">
    <property type="entry name" value="Utp13"/>
    <property type="match status" value="1"/>
</dbReference>
<dbReference type="GO" id="GO:0000472">
    <property type="term" value="P:endonucleolytic cleavage to generate mature 5'-end of SSU-rRNA from (SSU-rRNA, 5.8S rRNA, LSU-rRNA)"/>
    <property type="evidence" value="ECO:0007669"/>
    <property type="project" value="TreeGrafter"/>
</dbReference>
<keyword evidence="8" id="KW-1185">Reference proteome</keyword>
<evidence type="ECO:0000256" key="2">
    <source>
        <dbReference type="ARBA" id="ARBA00022574"/>
    </source>
</evidence>
<keyword evidence="2 5" id="KW-0853">WD repeat</keyword>
<dbReference type="Pfam" id="PF00400">
    <property type="entry name" value="WD40"/>
    <property type="match status" value="5"/>
</dbReference>
<dbReference type="PANTHER" id="PTHR19854:SF15">
    <property type="entry name" value="TRANSDUCIN BETA-LIKE PROTEIN 3"/>
    <property type="match status" value="1"/>
</dbReference>
<feature type="domain" description="U3 small nucleolar RNA-associated protein 13 C-terminal" evidence="6">
    <location>
        <begin position="346"/>
        <end position="451"/>
    </location>
</feature>
<dbReference type="Proteomes" id="UP000824120">
    <property type="component" value="Chromosome 9"/>
</dbReference>
<dbReference type="CDD" id="cd00200">
    <property type="entry name" value="WD40"/>
    <property type="match status" value="1"/>
</dbReference>
<gene>
    <name evidence="7" type="ORF">H5410_045506</name>
</gene>
<dbReference type="GO" id="GO:0034511">
    <property type="term" value="F:U3 snoRNA binding"/>
    <property type="evidence" value="ECO:0007669"/>
    <property type="project" value="TreeGrafter"/>
</dbReference>
<organism evidence="7 8">
    <name type="scientific">Solanum commersonii</name>
    <name type="common">Commerson's wild potato</name>
    <name type="synonym">Commerson's nightshade</name>
    <dbReference type="NCBI Taxonomy" id="4109"/>
    <lineage>
        <taxon>Eukaryota</taxon>
        <taxon>Viridiplantae</taxon>
        <taxon>Streptophyta</taxon>
        <taxon>Embryophyta</taxon>
        <taxon>Tracheophyta</taxon>
        <taxon>Spermatophyta</taxon>
        <taxon>Magnoliopsida</taxon>
        <taxon>eudicotyledons</taxon>
        <taxon>Gunneridae</taxon>
        <taxon>Pentapetalae</taxon>
        <taxon>asterids</taxon>
        <taxon>lamiids</taxon>
        <taxon>Solanales</taxon>
        <taxon>Solanaceae</taxon>
        <taxon>Solanoideae</taxon>
        <taxon>Solaneae</taxon>
        <taxon>Solanum</taxon>
    </lineage>
</organism>
<name>A0A9J5XDV1_SOLCO</name>
<evidence type="ECO:0000256" key="1">
    <source>
        <dbReference type="ARBA" id="ARBA00004604"/>
    </source>
</evidence>
<evidence type="ECO:0000313" key="8">
    <source>
        <dbReference type="Proteomes" id="UP000824120"/>
    </source>
</evidence>
<protein>
    <recommendedName>
        <fullName evidence="6">U3 small nucleolar RNA-associated protein 13 C-terminal domain-containing protein</fullName>
    </recommendedName>
</protein>
<dbReference type="GO" id="GO:0032040">
    <property type="term" value="C:small-subunit processome"/>
    <property type="evidence" value="ECO:0007669"/>
    <property type="project" value="InterPro"/>
</dbReference>
<dbReference type="GO" id="GO:0000480">
    <property type="term" value="P:endonucleolytic cleavage in 5'-ETS of tricistronic rRNA transcript (SSU-rRNA, 5.8S rRNA, LSU-rRNA)"/>
    <property type="evidence" value="ECO:0007669"/>
    <property type="project" value="TreeGrafter"/>
</dbReference>
<sequence length="567" mass="63123">MKTSNADKWRLQGHEGPVMGMACDASGGLLATSGADGKVRVWDVDGGFCTHHFEGHKGVVTSIMFHPDPNRLQVVNLCYLHDYRCLITIPTLESVETAKKRSDVPSINFITVGERGLLRIWSSDRLWDCENKACVGVGIGHMGAVGAVALSKKQHNFFVSGSSDCTLKVWNMDGVSGNNEEIITLKAKAVVAPHDKDINSLAVAPNDSLIWAISDGSCLRTFKGHRASVLRASFLTRGTQLVSCDMTVSPDSDGFIKLWTVRNEECIATFDQHDDKIWALALGKKTEMLATGSGDAVINLWHDSTASDKEEANFRKDVSVKVYVHSTFLAPHYTRRKVFYGVKSSKNALIDADYTRAIQIAFELRRPHGLLDIFTELHRKRDAGDQIVKAVDALSKEELRLLLEYIREWNTKTQFCHTENFVLSCIPITKMIEVLLAFKNALVDSLNYIVEKIRVCINLIPTSEVERLFPIKKNHFAKVTGSSLGNSLWQKCKIKGNEGVLEDNEQHHQDIQVKKSSEKRKSDISGDITGTLVIEYTTKKTVNTDLQIPTSGGRYSLKYQPKTDIPA</sequence>
<evidence type="ECO:0000313" key="7">
    <source>
        <dbReference type="EMBL" id="KAG5585072.1"/>
    </source>
</evidence>
<reference evidence="7 8" key="1">
    <citation type="submission" date="2020-09" db="EMBL/GenBank/DDBJ databases">
        <title>De no assembly of potato wild relative species, Solanum commersonii.</title>
        <authorList>
            <person name="Cho K."/>
        </authorList>
    </citation>
    <scope>NUCLEOTIDE SEQUENCE [LARGE SCALE GENOMIC DNA]</scope>
    <source>
        <strain evidence="7">LZ3.2</strain>
        <tissue evidence="7">Leaf</tissue>
    </source>
</reference>
<dbReference type="InterPro" id="IPR036322">
    <property type="entry name" value="WD40_repeat_dom_sf"/>
</dbReference>
<dbReference type="SUPFAM" id="SSF50978">
    <property type="entry name" value="WD40 repeat-like"/>
    <property type="match status" value="1"/>
</dbReference>
<dbReference type="AlphaFoldDB" id="A0A9J5XDV1"/>
<dbReference type="InterPro" id="IPR020472">
    <property type="entry name" value="WD40_PAC1"/>
</dbReference>
<dbReference type="InterPro" id="IPR019775">
    <property type="entry name" value="WD40_repeat_CS"/>
</dbReference>
<dbReference type="PROSITE" id="PS50082">
    <property type="entry name" value="WD_REPEATS_2"/>
    <property type="match status" value="3"/>
</dbReference>
<evidence type="ECO:0000256" key="5">
    <source>
        <dbReference type="PROSITE-ProRule" id="PRU00221"/>
    </source>
</evidence>
<dbReference type="OrthoDB" id="5414888at2759"/>
<dbReference type="InterPro" id="IPR015943">
    <property type="entry name" value="WD40/YVTN_repeat-like_dom_sf"/>
</dbReference>
<dbReference type="Gene3D" id="2.130.10.10">
    <property type="entry name" value="YVTN repeat-like/Quinoprotein amine dehydrogenase"/>
    <property type="match status" value="3"/>
</dbReference>
<dbReference type="EMBL" id="JACXVP010000009">
    <property type="protein sequence ID" value="KAG5585072.1"/>
    <property type="molecule type" value="Genomic_DNA"/>
</dbReference>
<feature type="repeat" description="WD" evidence="5">
    <location>
        <begin position="270"/>
        <end position="301"/>
    </location>
</feature>
<comment type="subcellular location">
    <subcellularLocation>
        <location evidence="1">Nucleus</location>
        <location evidence="1">Nucleolus</location>
    </subcellularLocation>
</comment>
<dbReference type="InterPro" id="IPR013934">
    <property type="entry name" value="Utp13_C"/>
</dbReference>
<dbReference type="PANTHER" id="PTHR19854">
    <property type="entry name" value="TRANSDUCIN BETA-LIKE 3"/>
    <property type="match status" value="1"/>
</dbReference>
<feature type="repeat" description="WD" evidence="5">
    <location>
        <begin position="138"/>
        <end position="173"/>
    </location>
</feature>
<dbReference type="GO" id="GO:0030686">
    <property type="term" value="C:90S preribosome"/>
    <property type="evidence" value="ECO:0007669"/>
    <property type="project" value="TreeGrafter"/>
</dbReference>
<comment type="caution">
    <text evidence="7">The sequence shown here is derived from an EMBL/GenBank/DDBJ whole genome shotgun (WGS) entry which is preliminary data.</text>
</comment>
<evidence type="ECO:0000256" key="3">
    <source>
        <dbReference type="ARBA" id="ARBA00022737"/>
    </source>
</evidence>
<dbReference type="PROSITE" id="PS50294">
    <property type="entry name" value="WD_REPEATS_REGION"/>
    <property type="match status" value="3"/>
</dbReference>
<accession>A0A9J5XDV1</accession>
<evidence type="ECO:0000259" key="6">
    <source>
        <dbReference type="Pfam" id="PF08625"/>
    </source>
</evidence>
<evidence type="ECO:0000256" key="4">
    <source>
        <dbReference type="ARBA" id="ARBA00023242"/>
    </source>
</evidence>
<dbReference type="InterPro" id="IPR001680">
    <property type="entry name" value="WD40_rpt"/>
</dbReference>
<dbReference type="PRINTS" id="PR00320">
    <property type="entry name" value="GPROTEINBRPT"/>
</dbReference>
<keyword evidence="4" id="KW-0539">Nucleus</keyword>
<keyword evidence="3" id="KW-0677">Repeat</keyword>
<dbReference type="SMART" id="SM00320">
    <property type="entry name" value="WD40"/>
    <property type="match status" value="5"/>
</dbReference>
<feature type="repeat" description="WD" evidence="5">
    <location>
        <begin position="11"/>
        <end position="45"/>
    </location>
</feature>
<dbReference type="PROSITE" id="PS00678">
    <property type="entry name" value="WD_REPEATS_1"/>
    <property type="match status" value="1"/>
</dbReference>
<proteinExistence type="predicted"/>